<dbReference type="EMBL" id="JAHWGI010001031">
    <property type="protein sequence ID" value="KAK3921018.1"/>
    <property type="molecule type" value="Genomic_DNA"/>
</dbReference>
<evidence type="ECO:0000259" key="2">
    <source>
        <dbReference type="PROSITE" id="PS00028"/>
    </source>
</evidence>
<comment type="caution">
    <text evidence="3">The sequence shown here is derived from an EMBL/GenBank/DDBJ whole genome shotgun (WGS) entry which is preliminary data.</text>
</comment>
<name>A0AAE1LIL4_9NEOP</name>
<dbReference type="PROSITE" id="PS00028">
    <property type="entry name" value="ZINC_FINGER_C2H2_1"/>
    <property type="match status" value="1"/>
</dbReference>
<evidence type="ECO:0000313" key="5">
    <source>
        <dbReference type="EMBL" id="KAK3931431.1"/>
    </source>
</evidence>
<dbReference type="SMART" id="SM00355">
    <property type="entry name" value="ZnF_C2H2"/>
    <property type="match status" value="2"/>
</dbReference>
<feature type="region of interest" description="Disordered" evidence="1">
    <location>
        <begin position="20"/>
        <end position="49"/>
    </location>
</feature>
<accession>A0AAE1LIL4</accession>
<evidence type="ECO:0000313" key="4">
    <source>
        <dbReference type="EMBL" id="KAK3921030.1"/>
    </source>
</evidence>
<feature type="region of interest" description="Disordered" evidence="1">
    <location>
        <begin position="96"/>
        <end position="117"/>
    </location>
</feature>
<dbReference type="EMBL" id="JAHWGI010001031">
    <property type="protein sequence ID" value="KAK3921030.1"/>
    <property type="molecule type" value="Genomic_DNA"/>
</dbReference>
<feature type="domain" description="C2H2-type" evidence="2">
    <location>
        <begin position="122"/>
        <end position="142"/>
    </location>
</feature>
<gene>
    <name evidence="3" type="ORF">KUF71_010233</name>
    <name evidence="4" type="ORF">KUF71_010245</name>
    <name evidence="5" type="ORF">KUF71_025950</name>
</gene>
<protein>
    <submittedName>
        <fullName evidence="3">Protein BSP1</fullName>
    </submittedName>
</protein>
<reference evidence="3" key="2">
    <citation type="journal article" date="2023" name="BMC Genomics">
        <title>Pest status, molecular evolution, and epigenetic factors derived from the genome assembly of Frankliniella fusca, a thysanopteran phytovirus vector.</title>
        <authorList>
            <person name="Catto M.A."/>
            <person name="Labadie P.E."/>
            <person name="Jacobson A.L."/>
            <person name="Kennedy G.G."/>
            <person name="Srinivasan R."/>
            <person name="Hunt B.G."/>
        </authorList>
    </citation>
    <scope>NUCLEOTIDE SEQUENCE</scope>
    <source>
        <strain evidence="3">PL_HMW_Pooled</strain>
    </source>
</reference>
<sequence>MSEDLFGSDPDEPAAVLTPLEFSGVSGASSSPGRQSRPLTQQEPSALAAQTVDSTPNAACKLYQCSKCKKKTTYKTFRGFKKHMIEKHSIVVSDDTEIRTQASVPDPRPQASSSRPPQSFVCSECHAELQTKRGFLHHRASHRIKEANQRKPNASEFLEEALLSTMDKITEEILAEPAYAEGKTKILEEFHSKKNTPEWEGFVHELSNNICSFVLDDKPTKLLPMNQYETAQTMLNVYLNSKNLELREKFIAVCVNAENVFINRLIFRIATKLLSHIQIWVVKKMSSTACTEMPTEHSQEMSELEEKNFSVDLGNFLRKRFKKYRGEKDVYCACIKETFVDGEHPISKFDFLNEKNWFSGEEKCIVPSGRALEFFKEVEFIIRSPKEIHDTQDIIEIIFERSNLLDHWFYLTNAYISEKDSFLFMRDLVHHYFKISLLSEEKRRNREEEQAIQANTAALRTHLHHNFAEREDRSENVV</sequence>
<dbReference type="Proteomes" id="UP001219518">
    <property type="component" value="Unassembled WGS sequence"/>
</dbReference>
<proteinExistence type="predicted"/>
<dbReference type="AlphaFoldDB" id="A0AAE1LIL4"/>
<dbReference type="InterPro" id="IPR013087">
    <property type="entry name" value="Znf_C2H2_type"/>
</dbReference>
<feature type="compositionally biased region" description="Polar residues" evidence="1">
    <location>
        <begin position="26"/>
        <end position="44"/>
    </location>
</feature>
<reference evidence="3" key="1">
    <citation type="submission" date="2021-07" db="EMBL/GenBank/DDBJ databases">
        <authorList>
            <person name="Catto M.A."/>
            <person name="Jacobson A."/>
            <person name="Kennedy G."/>
            <person name="Labadie P."/>
            <person name="Hunt B.G."/>
            <person name="Srinivasan R."/>
        </authorList>
    </citation>
    <scope>NUCLEOTIDE SEQUENCE</scope>
    <source>
        <strain evidence="3">PL_HMW_Pooled</strain>
        <tissue evidence="3">Head</tissue>
    </source>
</reference>
<evidence type="ECO:0000256" key="1">
    <source>
        <dbReference type="SAM" id="MobiDB-lite"/>
    </source>
</evidence>
<evidence type="ECO:0000313" key="3">
    <source>
        <dbReference type="EMBL" id="KAK3921018.1"/>
    </source>
</evidence>
<evidence type="ECO:0000313" key="6">
    <source>
        <dbReference type="Proteomes" id="UP001219518"/>
    </source>
</evidence>
<dbReference type="EMBL" id="JAHWGI010001425">
    <property type="protein sequence ID" value="KAK3931431.1"/>
    <property type="molecule type" value="Genomic_DNA"/>
</dbReference>
<keyword evidence="6" id="KW-1185">Reference proteome</keyword>
<organism evidence="3 6">
    <name type="scientific">Frankliniella fusca</name>
    <dbReference type="NCBI Taxonomy" id="407009"/>
    <lineage>
        <taxon>Eukaryota</taxon>
        <taxon>Metazoa</taxon>
        <taxon>Ecdysozoa</taxon>
        <taxon>Arthropoda</taxon>
        <taxon>Hexapoda</taxon>
        <taxon>Insecta</taxon>
        <taxon>Pterygota</taxon>
        <taxon>Neoptera</taxon>
        <taxon>Paraneoptera</taxon>
        <taxon>Thysanoptera</taxon>
        <taxon>Terebrantia</taxon>
        <taxon>Thripoidea</taxon>
        <taxon>Thripidae</taxon>
        <taxon>Frankliniella</taxon>
    </lineage>
</organism>